<sequence length="129" mass="14426">MDNILEDLSKAKWNFITLAFSIFSYFKLSSSSDAFVKKFGDTVHISNLFVKGYLGATFEVLALILITIVLFCVTIFIAWHSSSITSIIQTIISICFIYLTFCLGAVPFFGTLLLLIIIVAALMFLVNNY</sequence>
<protein>
    <submittedName>
        <fullName evidence="3">Uncharacterized protein</fullName>
    </submittedName>
</protein>
<evidence type="ECO:0000313" key="4">
    <source>
        <dbReference type="Proteomes" id="UP000236395"/>
    </source>
</evidence>
<feature type="transmembrane region" description="Helical" evidence="1">
    <location>
        <begin position="91"/>
        <end position="124"/>
    </location>
</feature>
<dbReference type="AlphaFoldDB" id="A0A2K4AJ34"/>
<name>A0A2K4AJ34_9STAP</name>
<reference evidence="3 4" key="1">
    <citation type="submission" date="2017-08" db="EMBL/GenBank/DDBJ databases">
        <title>Draft genome sequences of 64 type strains of genus Staph aureus.</title>
        <authorList>
            <person name="Cole K."/>
            <person name="Golubchik T."/>
            <person name="Russell J."/>
            <person name="Foster D."/>
            <person name="Llewelyn M."/>
            <person name="Wilson D."/>
            <person name="Crook D."/>
            <person name="Paul J."/>
        </authorList>
    </citation>
    <scope>NUCLEOTIDE SEQUENCE [LARGE SCALE GENOMIC DNA]</scope>
    <source>
        <strain evidence="3 4">DSM 28300</strain>
    </source>
</reference>
<dbReference type="Proteomes" id="UP000596960">
    <property type="component" value="Unassembled WGS sequence"/>
</dbReference>
<dbReference type="GeneID" id="98344716"/>
<evidence type="ECO:0000313" key="3">
    <source>
        <dbReference type="EMBL" id="PNZ49998.1"/>
    </source>
</evidence>
<gene>
    <name evidence="3" type="ORF">CD116_05470</name>
    <name evidence="2" type="ORF">ILQ21_00390</name>
</gene>
<feature type="transmembrane region" description="Helical" evidence="1">
    <location>
        <begin position="60"/>
        <end position="79"/>
    </location>
</feature>
<evidence type="ECO:0000313" key="5">
    <source>
        <dbReference type="Proteomes" id="UP000596960"/>
    </source>
</evidence>
<organism evidence="3 4">
    <name type="scientific">Staphylococcus schweitzeri</name>
    <dbReference type="NCBI Taxonomy" id="1654388"/>
    <lineage>
        <taxon>Bacteria</taxon>
        <taxon>Bacillati</taxon>
        <taxon>Bacillota</taxon>
        <taxon>Bacilli</taxon>
        <taxon>Bacillales</taxon>
        <taxon>Staphylococcaceae</taxon>
        <taxon>Staphylococcus</taxon>
    </lineage>
</organism>
<proteinExistence type="predicted"/>
<keyword evidence="1" id="KW-0472">Membrane</keyword>
<reference evidence="2 5" key="2">
    <citation type="submission" date="2020-10" db="EMBL/GenBank/DDBJ databases">
        <title>Phenotypic and genomic profiling of Staphylococcus argenteus in Canada and the United States and recommendations for clinical result reporting.</title>
        <authorList>
            <person name="Eshaghi A."/>
            <person name="Bommersbach C."/>
            <person name="Zitterman S."/>
            <person name="Burnham C.-A.D."/>
            <person name="Patel R."/>
            <person name="Schuetz A.N."/>
            <person name="Patel S.N."/>
            <person name="Kus J.V."/>
        </authorList>
    </citation>
    <scope>NUCLEOTIDE SEQUENCE [LARGE SCALE GENOMIC DNA]</scope>
    <source>
        <strain evidence="2 5">DSM 28300</strain>
    </source>
</reference>
<keyword evidence="1" id="KW-0812">Transmembrane</keyword>
<comment type="caution">
    <text evidence="3">The sequence shown here is derived from an EMBL/GenBank/DDBJ whole genome shotgun (WGS) entry which is preliminary data.</text>
</comment>
<keyword evidence="5" id="KW-1185">Reference proteome</keyword>
<dbReference type="Proteomes" id="UP000236395">
    <property type="component" value="Unassembled WGS sequence"/>
</dbReference>
<evidence type="ECO:0000313" key="2">
    <source>
        <dbReference type="EMBL" id="MBE2127526.1"/>
    </source>
</evidence>
<dbReference type="EMBL" id="JADAMT010000001">
    <property type="protein sequence ID" value="MBE2127526.1"/>
    <property type="molecule type" value="Genomic_DNA"/>
</dbReference>
<feature type="transmembrane region" description="Helical" evidence="1">
    <location>
        <begin position="12"/>
        <end position="28"/>
    </location>
</feature>
<accession>A0A2K4AJ34</accession>
<evidence type="ECO:0000256" key="1">
    <source>
        <dbReference type="SAM" id="Phobius"/>
    </source>
</evidence>
<dbReference type="EMBL" id="PPQS01000026">
    <property type="protein sequence ID" value="PNZ49998.1"/>
    <property type="molecule type" value="Genomic_DNA"/>
</dbReference>
<dbReference type="RefSeq" id="WP_047548610.1">
    <property type="nucleotide sequence ID" value="NZ_CBCSFW010000002.1"/>
</dbReference>
<keyword evidence="1" id="KW-1133">Transmembrane helix</keyword>